<name>A0ABT9A8A4_9BACT</name>
<sequence>MRNKTILLITAVLLASFPRGGVGQCLDTRTLLDSIYSIGLNRLNAIGQLRDSNGKPGMPKGATDSVFRISFRDRGDIYQPLVLDKIFKRSAGISSPLDGAYLHIGHDYKDKYCTRIRFKGATKFSLVLISDAFHNLYLASLNLDFAIISFVAFDTENFPIHASPTSANRHAHTLVQSGITSTLSEHGVITQFAWSGVKPSQTRPVLQNKSKAMRYRIDANGKISLDKVVQRRR</sequence>
<keyword evidence="2" id="KW-1185">Reference proteome</keyword>
<dbReference type="RefSeq" id="WP_305010763.1">
    <property type="nucleotide sequence ID" value="NZ_JAUQSX010000003.1"/>
</dbReference>
<dbReference type="Proteomes" id="UP001167796">
    <property type="component" value="Unassembled WGS sequence"/>
</dbReference>
<reference evidence="1" key="1">
    <citation type="submission" date="2023-07" db="EMBL/GenBank/DDBJ databases">
        <authorList>
            <person name="Kim M.K."/>
        </authorList>
    </citation>
    <scope>NUCLEOTIDE SEQUENCE</scope>
    <source>
        <strain evidence="1">M29</strain>
    </source>
</reference>
<protein>
    <submittedName>
        <fullName evidence="1">Uncharacterized protein</fullName>
    </submittedName>
</protein>
<evidence type="ECO:0000313" key="1">
    <source>
        <dbReference type="EMBL" id="MDO7846074.1"/>
    </source>
</evidence>
<dbReference type="EMBL" id="JAUQSX010000003">
    <property type="protein sequence ID" value="MDO7846074.1"/>
    <property type="molecule type" value="Genomic_DNA"/>
</dbReference>
<gene>
    <name evidence="1" type="ORF">Q5H92_06890</name>
</gene>
<proteinExistence type="predicted"/>
<organism evidence="1 2">
    <name type="scientific">Hymenobacter mellowenesis</name>
    <dbReference type="NCBI Taxonomy" id="3063995"/>
    <lineage>
        <taxon>Bacteria</taxon>
        <taxon>Pseudomonadati</taxon>
        <taxon>Bacteroidota</taxon>
        <taxon>Cytophagia</taxon>
        <taxon>Cytophagales</taxon>
        <taxon>Hymenobacteraceae</taxon>
        <taxon>Hymenobacter</taxon>
    </lineage>
</organism>
<accession>A0ABT9A8A4</accession>
<evidence type="ECO:0000313" key="2">
    <source>
        <dbReference type="Proteomes" id="UP001167796"/>
    </source>
</evidence>
<comment type="caution">
    <text evidence="1">The sequence shown here is derived from an EMBL/GenBank/DDBJ whole genome shotgun (WGS) entry which is preliminary data.</text>
</comment>